<dbReference type="AlphaFoldDB" id="A0A1L0D0U1"/>
<evidence type="ECO:0000259" key="4">
    <source>
        <dbReference type="PROSITE" id="PS50014"/>
    </source>
</evidence>
<feature type="compositionally biased region" description="Acidic residues" evidence="3">
    <location>
        <begin position="327"/>
        <end position="338"/>
    </location>
</feature>
<evidence type="ECO:0000313" key="6">
    <source>
        <dbReference type="Proteomes" id="UP000182259"/>
    </source>
</evidence>
<dbReference type="PRINTS" id="PR00503">
    <property type="entry name" value="BROMODOMAIN"/>
</dbReference>
<dbReference type="Proteomes" id="UP000182259">
    <property type="component" value="Chromosome I"/>
</dbReference>
<gene>
    <name evidence="5" type="ORF">SAMEA4029009_CIC11G00000004621</name>
</gene>
<dbReference type="Gene3D" id="1.20.920.10">
    <property type="entry name" value="Bromodomain-like"/>
    <property type="match status" value="1"/>
</dbReference>
<dbReference type="PANTHER" id="PTHR15398">
    <property type="entry name" value="BROMODOMAIN-CONTAINING PROTEIN 8"/>
    <property type="match status" value="1"/>
</dbReference>
<evidence type="ECO:0000256" key="1">
    <source>
        <dbReference type="ARBA" id="ARBA00023117"/>
    </source>
</evidence>
<feature type="compositionally biased region" description="Basic and acidic residues" evidence="3">
    <location>
        <begin position="207"/>
        <end position="216"/>
    </location>
</feature>
<feature type="compositionally biased region" description="Acidic residues" evidence="3">
    <location>
        <begin position="356"/>
        <end position="366"/>
    </location>
</feature>
<dbReference type="PANTHER" id="PTHR15398:SF4">
    <property type="entry name" value="BROMODOMAIN-CONTAINING PROTEIN 8 ISOFORM X1"/>
    <property type="match status" value="1"/>
</dbReference>
<proteinExistence type="predicted"/>
<keyword evidence="1 2" id="KW-0103">Bromodomain</keyword>
<dbReference type="PROSITE" id="PS50014">
    <property type="entry name" value="BROMODOMAIN_2"/>
    <property type="match status" value="1"/>
</dbReference>
<evidence type="ECO:0000256" key="3">
    <source>
        <dbReference type="SAM" id="MobiDB-lite"/>
    </source>
</evidence>
<reference evidence="5 6" key="1">
    <citation type="submission" date="2016-10" db="EMBL/GenBank/DDBJ databases">
        <authorList>
            <person name="de Groot N.N."/>
        </authorList>
    </citation>
    <scope>NUCLEOTIDE SEQUENCE [LARGE SCALE GENOMIC DNA]</scope>
    <source>
        <strain evidence="5 6">PYCC 4715</strain>
    </source>
</reference>
<feature type="compositionally biased region" description="Basic and acidic residues" evidence="3">
    <location>
        <begin position="246"/>
        <end position="265"/>
    </location>
</feature>
<feature type="compositionally biased region" description="Acidic residues" evidence="3">
    <location>
        <begin position="297"/>
        <end position="306"/>
    </location>
</feature>
<protein>
    <submittedName>
        <fullName evidence="5">CIC11C00000004621</fullName>
    </submittedName>
</protein>
<dbReference type="InterPro" id="IPR001487">
    <property type="entry name" value="Bromodomain"/>
</dbReference>
<dbReference type="GO" id="GO:0006325">
    <property type="term" value="P:chromatin organization"/>
    <property type="evidence" value="ECO:0007669"/>
    <property type="project" value="UniProtKB-ARBA"/>
</dbReference>
<evidence type="ECO:0000313" key="5">
    <source>
        <dbReference type="EMBL" id="SGZ50068.1"/>
    </source>
</evidence>
<dbReference type="GO" id="GO:0035267">
    <property type="term" value="C:NuA4 histone acetyltransferase complex"/>
    <property type="evidence" value="ECO:0007669"/>
    <property type="project" value="TreeGrafter"/>
</dbReference>
<name>A0A1L0D0U1_9ASCO</name>
<feature type="compositionally biased region" description="Acidic residues" evidence="3">
    <location>
        <begin position="266"/>
        <end position="278"/>
    </location>
</feature>
<accession>A0A1L0D0U1</accession>
<sequence length="552" mass="62617">MSSNSAAEMYHILVAHVLNDSIDVSSLTEHHVVELELGQFLDKINHLAREYRKTFQYPNDNADVDSDFVKKLVQFSEFSRFVSFDDEKLKVELTPLKFQALLTGILVDSSIRYSKMLAREVNDLTEKYHELKPPVLAIDVSPVGTASISNEKPLRKEIESSAKVSLDSTEILDTIHEPIAKNEEEEEEEEEQKKLGAAQEAENSGLSEKDDEHQNEEVDSEEAQGAATTEAQEDAKDDVIGNYQESDGKKNAVEVIDKEVLKEERSEDEEQEEQDEQDEKSLGDEKSVQDEKNVQDVEMEDAEQLEAESNKTRMSVSEEASPAIEDAQLDVEKDDAEAAESVIIREKETTVLEGEQGSEVEDETNEGVEPHENELPEVEQRPHEDKPAKEDDETKVDKTKANTAKADSMKLEDSTKLAPSEFLNDRPTKRSLSPLVTSQKHKRFQNIAINLVKTIEEHRFLSPFLLPVVSDQYEEVVYDPKDLKSILKAIKQKDEPAAYETVKELERDIMLMFANCVMYNKSNAHLVDMAKQMRDDVRNTFKMFEDAESEIA</sequence>
<feature type="domain" description="Bromo" evidence="4">
    <location>
        <begin position="460"/>
        <end position="527"/>
    </location>
</feature>
<organism evidence="5 6">
    <name type="scientific">Sungouiella intermedia</name>
    <dbReference type="NCBI Taxonomy" id="45354"/>
    <lineage>
        <taxon>Eukaryota</taxon>
        <taxon>Fungi</taxon>
        <taxon>Dikarya</taxon>
        <taxon>Ascomycota</taxon>
        <taxon>Saccharomycotina</taxon>
        <taxon>Pichiomycetes</taxon>
        <taxon>Metschnikowiaceae</taxon>
        <taxon>Sungouiella</taxon>
    </lineage>
</organism>
<feature type="compositionally biased region" description="Basic and acidic residues" evidence="3">
    <location>
        <begin position="279"/>
        <end position="295"/>
    </location>
</feature>
<dbReference type="InterPro" id="IPR036427">
    <property type="entry name" value="Bromodomain-like_sf"/>
</dbReference>
<feature type="region of interest" description="Disordered" evidence="3">
    <location>
        <begin position="176"/>
        <end position="415"/>
    </location>
</feature>
<evidence type="ECO:0000256" key="2">
    <source>
        <dbReference type="PROSITE-ProRule" id="PRU00035"/>
    </source>
</evidence>
<dbReference type="SMART" id="SM00297">
    <property type="entry name" value="BROMO"/>
    <property type="match status" value="1"/>
</dbReference>
<feature type="compositionally biased region" description="Basic and acidic residues" evidence="3">
    <location>
        <begin position="368"/>
        <end position="389"/>
    </location>
</feature>
<dbReference type="EMBL" id="LT635764">
    <property type="protein sequence ID" value="SGZ50068.1"/>
    <property type="molecule type" value="Genomic_DNA"/>
</dbReference>
<dbReference type="Pfam" id="PF00439">
    <property type="entry name" value="Bromodomain"/>
    <property type="match status" value="1"/>
</dbReference>
<dbReference type="SUPFAM" id="SSF47370">
    <property type="entry name" value="Bromodomain"/>
    <property type="match status" value="1"/>
</dbReference>